<reference evidence="1" key="1">
    <citation type="submission" date="2020-05" db="EMBL/GenBank/DDBJ databases">
        <authorList>
            <person name="Chiriac C."/>
            <person name="Salcher M."/>
            <person name="Ghai R."/>
            <person name="Kavagutti S V."/>
        </authorList>
    </citation>
    <scope>NUCLEOTIDE SEQUENCE</scope>
</reference>
<organism evidence="1">
    <name type="scientific">freshwater metagenome</name>
    <dbReference type="NCBI Taxonomy" id="449393"/>
    <lineage>
        <taxon>unclassified sequences</taxon>
        <taxon>metagenomes</taxon>
        <taxon>ecological metagenomes</taxon>
    </lineage>
</organism>
<dbReference type="PANTHER" id="PTHR33361:SF2">
    <property type="entry name" value="DUF885 DOMAIN-CONTAINING PROTEIN"/>
    <property type="match status" value="1"/>
</dbReference>
<proteinExistence type="predicted"/>
<dbReference type="AlphaFoldDB" id="A0A6J6QBE5"/>
<dbReference type="EMBL" id="CAEZXX010000049">
    <property type="protein sequence ID" value="CAB4706505.1"/>
    <property type="molecule type" value="Genomic_DNA"/>
</dbReference>
<dbReference type="Pfam" id="PF05960">
    <property type="entry name" value="DUF885"/>
    <property type="match status" value="1"/>
</dbReference>
<accession>A0A6J6QBE5</accession>
<dbReference type="PANTHER" id="PTHR33361">
    <property type="entry name" value="GLR0591 PROTEIN"/>
    <property type="match status" value="1"/>
</dbReference>
<name>A0A6J6QBE5_9ZZZZ</name>
<protein>
    <submittedName>
        <fullName evidence="1">Unannotated protein</fullName>
    </submittedName>
</protein>
<evidence type="ECO:0000313" key="1">
    <source>
        <dbReference type="EMBL" id="CAB4706505.1"/>
    </source>
</evidence>
<sequence>MTAVRALADRYLEDLAHLDPTVATGLGRSFGQGALPDLSPEGASEHVELARRALRELSTLADEDPVDRRCRGLMEDRLGLVLSRFGAGEHLRPLSVLAGAPAEIQGAFELMATDSDDDWANVAARVSALPRALSSLRASLEEGIRSGVLAAPRQALSTAHQLSTWAGRHGGIPYFASLADRAPERLRPRVGAGIPAANEALADLADWLTATYATAAATVPDAVGRDRYIVSARQFLGSDLDPDEAYEWGWAELERIEAEMRRLANEIKPGASIDGAMGWLDVHGEAAEGEAELQRFLQTLMDETIDALQGTHFDLAEPIRTVEAMIAPPGGAAAQYYTQPSADFSRPGRTWYPTMGKTRFPLWNEVSTCYHEGVPGHHLQIAQWIYLAPQMSLFQGAFFISGNGEGWALYAERLMDELGFLSEPGRRLGYLVAQQLRAARVVVDIGMHLSMPIPNGQPFHPGERFTPALGREFMGLHAGKDPVFLDSEWERYLGWPGQAICYKLGERVWLAGRDAARLNATRAGRPFDQKAWHMAALSMGSTGLDQLAAELPHL</sequence>
<dbReference type="InterPro" id="IPR010281">
    <property type="entry name" value="DUF885"/>
</dbReference>
<gene>
    <name evidence="1" type="ORF">UFOPK2602_00889</name>
</gene>